<evidence type="ECO:0000256" key="6">
    <source>
        <dbReference type="ARBA" id="ARBA00023150"/>
    </source>
</evidence>
<dbReference type="UniPathway" id="UPA00344"/>
<dbReference type="GO" id="GO:0005829">
    <property type="term" value="C:cytosol"/>
    <property type="evidence" value="ECO:0007669"/>
    <property type="project" value="TreeGrafter"/>
</dbReference>
<evidence type="ECO:0000256" key="1">
    <source>
        <dbReference type="ARBA" id="ARBA00005046"/>
    </source>
</evidence>
<evidence type="ECO:0000256" key="3">
    <source>
        <dbReference type="ARBA" id="ARBA00015262"/>
    </source>
</evidence>
<dbReference type="InterPro" id="IPR008284">
    <property type="entry name" value="MoCF_biosynth_CS"/>
</dbReference>
<feature type="domain" description="MoaB/Mog" evidence="9">
    <location>
        <begin position="14"/>
        <end position="158"/>
    </location>
</feature>
<dbReference type="EMBL" id="CP029185">
    <property type="protein sequence ID" value="AWH87622.1"/>
    <property type="molecule type" value="Genomic_DNA"/>
</dbReference>
<proteinExistence type="inferred from homology"/>
<evidence type="ECO:0000256" key="5">
    <source>
        <dbReference type="ARBA" id="ARBA00023134"/>
    </source>
</evidence>
<evidence type="ECO:0000313" key="10">
    <source>
        <dbReference type="EMBL" id="AWH87622.1"/>
    </source>
</evidence>
<dbReference type="InterPro" id="IPR012245">
    <property type="entry name" value="MoaB"/>
</dbReference>
<dbReference type="RefSeq" id="WP_108899710.1">
    <property type="nucleotide sequence ID" value="NZ_CP029185.2"/>
</dbReference>
<protein>
    <recommendedName>
        <fullName evidence="3 8">Molybdenum cofactor biosynthesis protein B</fullName>
    </recommendedName>
</protein>
<keyword evidence="5" id="KW-0342">GTP-binding</keyword>
<reference evidence="10 11" key="1">
    <citation type="journal article" date="2019" name="Int. J. Syst. Evol. Microbiol.">
        <title>Limnobaculum parvum gen. nov., sp. nov., isolated from a freshwater lake.</title>
        <authorList>
            <person name="Baek C."/>
            <person name="Shin S.K."/>
            <person name="Yi H."/>
        </authorList>
    </citation>
    <scope>NUCLEOTIDE SEQUENCE [LARGE SCALE GENOMIC DNA]</scope>
    <source>
        <strain evidence="10 11">HYN0051</strain>
    </source>
</reference>
<dbReference type="AlphaFoldDB" id="A0A2Y9TVH0"/>
<evidence type="ECO:0000256" key="7">
    <source>
        <dbReference type="ARBA" id="ARBA00055616"/>
    </source>
</evidence>
<dbReference type="InterPro" id="IPR013484">
    <property type="entry name" value="MoaB_proteobac"/>
</dbReference>
<dbReference type="InterPro" id="IPR036425">
    <property type="entry name" value="MoaB/Mog-like_dom_sf"/>
</dbReference>
<dbReference type="SUPFAM" id="SSF53218">
    <property type="entry name" value="Molybdenum cofactor biosynthesis proteins"/>
    <property type="match status" value="1"/>
</dbReference>
<evidence type="ECO:0000256" key="8">
    <source>
        <dbReference type="PIRNR" id="PIRNR006443"/>
    </source>
</evidence>
<name>A0A2Y9TVH0_9GAMM</name>
<dbReference type="KEGG" id="lpv:HYN51_02995"/>
<dbReference type="PROSITE" id="PS01078">
    <property type="entry name" value="MOCF_BIOSYNTHESIS_1"/>
    <property type="match status" value="1"/>
</dbReference>
<dbReference type="GO" id="GO:0006777">
    <property type="term" value="P:Mo-molybdopterin cofactor biosynthetic process"/>
    <property type="evidence" value="ECO:0007669"/>
    <property type="project" value="UniProtKB-UniRule"/>
</dbReference>
<dbReference type="InterPro" id="IPR001453">
    <property type="entry name" value="MoaB/Mog_dom"/>
</dbReference>
<dbReference type="Gene3D" id="3.40.980.10">
    <property type="entry name" value="MoaB/Mog-like domain"/>
    <property type="match status" value="1"/>
</dbReference>
<comment type="pathway">
    <text evidence="1 8">Cofactor biosynthesis; molybdopterin biosynthesis.</text>
</comment>
<dbReference type="FunFam" id="3.40.980.10:FF:000003">
    <property type="entry name" value="Molybdenum cofactor biosynthesis protein B"/>
    <property type="match status" value="1"/>
</dbReference>
<dbReference type="Proteomes" id="UP000244908">
    <property type="component" value="Chromosome"/>
</dbReference>
<sequence length="173" mass="18960">MGHAASEFIPVSIAVLTVSDSRGEAEDTSGHYLVEAAKEVGHQVVEKRIIKDDIYQIRAVISGWIADESVQAVVITGGTGFTARDNTPEAISPLFDREVEGFGELFRMMSYEDIGTSTIQSRALAGIANQTIVFAVPGSTNACKMAWERIIVEQLDARHRPCNFLPHLSKKQR</sequence>
<dbReference type="PIRSF" id="PIRSF006443">
    <property type="entry name" value="MoaB"/>
    <property type="match status" value="1"/>
</dbReference>
<evidence type="ECO:0000256" key="4">
    <source>
        <dbReference type="ARBA" id="ARBA00022741"/>
    </source>
</evidence>
<dbReference type="Pfam" id="PF00994">
    <property type="entry name" value="MoCF_biosynth"/>
    <property type="match status" value="1"/>
</dbReference>
<dbReference type="GO" id="GO:0005525">
    <property type="term" value="F:GTP binding"/>
    <property type="evidence" value="ECO:0007669"/>
    <property type="project" value="UniProtKB-KW"/>
</dbReference>
<evidence type="ECO:0000313" key="11">
    <source>
        <dbReference type="Proteomes" id="UP000244908"/>
    </source>
</evidence>
<organism evidence="10 11">
    <name type="scientific">Limnobaculum parvum</name>
    <dbReference type="NCBI Taxonomy" id="2172103"/>
    <lineage>
        <taxon>Bacteria</taxon>
        <taxon>Pseudomonadati</taxon>
        <taxon>Pseudomonadota</taxon>
        <taxon>Gammaproteobacteria</taxon>
        <taxon>Enterobacterales</taxon>
        <taxon>Budviciaceae</taxon>
        <taxon>Limnobaculum</taxon>
    </lineage>
</organism>
<comment type="similarity">
    <text evidence="2 8">Belongs to the MoaB/Mog family.</text>
</comment>
<accession>A0A2Y9TVH0</accession>
<dbReference type="PANTHER" id="PTHR43232:SF2">
    <property type="entry name" value="MOLYBDENUM COFACTOR BIOSYNTHESIS PROTEIN B"/>
    <property type="match status" value="1"/>
</dbReference>
<gene>
    <name evidence="10" type="primary">moaB</name>
    <name evidence="10" type="ORF">HYN51_02995</name>
</gene>
<comment type="function">
    <text evidence="7">May be involved in the biosynthesis of molybdopterin. Can bind GTP and has low GTPase activity. Can bind MPT, but has no MPT adenylyl transferase activity.</text>
</comment>
<dbReference type="PANTHER" id="PTHR43232">
    <property type="entry name" value="MOLYBDENUM COFACTOR BIOSYNTHESIS PROTEIN B"/>
    <property type="match status" value="1"/>
</dbReference>
<dbReference type="NCBIfam" id="TIGR00177">
    <property type="entry name" value="molyb_syn"/>
    <property type="match status" value="1"/>
</dbReference>
<dbReference type="CDD" id="cd00886">
    <property type="entry name" value="MogA_MoaB"/>
    <property type="match status" value="1"/>
</dbReference>
<keyword evidence="4" id="KW-0547">Nucleotide-binding</keyword>
<dbReference type="OrthoDB" id="9784492at2"/>
<keyword evidence="6 8" id="KW-0501">Molybdenum cofactor biosynthesis</keyword>
<evidence type="ECO:0000259" key="9">
    <source>
        <dbReference type="SMART" id="SM00852"/>
    </source>
</evidence>
<evidence type="ECO:0000256" key="2">
    <source>
        <dbReference type="ARBA" id="ARBA00006112"/>
    </source>
</evidence>
<dbReference type="SMART" id="SM00852">
    <property type="entry name" value="MoCF_biosynth"/>
    <property type="match status" value="1"/>
</dbReference>
<dbReference type="NCBIfam" id="TIGR02667">
    <property type="entry name" value="moaB_proteo"/>
    <property type="match status" value="1"/>
</dbReference>
<keyword evidence="11" id="KW-1185">Reference proteome</keyword>